<dbReference type="AlphaFoldDB" id="A0A2T3AXI0"/>
<accession>A0A2T3AXI0</accession>
<dbReference type="InterPro" id="IPR051606">
    <property type="entry name" value="Polyketide_Oxido-like"/>
</dbReference>
<dbReference type="STRING" id="857342.A0A2T3AXI0"/>
<evidence type="ECO:0000313" key="3">
    <source>
        <dbReference type="EMBL" id="PSS14786.1"/>
    </source>
</evidence>
<dbReference type="Pfam" id="PF13460">
    <property type="entry name" value="NAD_binding_10"/>
    <property type="match status" value="1"/>
</dbReference>
<dbReference type="GO" id="GO:0042602">
    <property type="term" value="F:riboflavin reductase (NADPH) activity"/>
    <property type="evidence" value="ECO:0007669"/>
    <property type="project" value="TreeGrafter"/>
</dbReference>
<evidence type="ECO:0000259" key="2">
    <source>
        <dbReference type="Pfam" id="PF13460"/>
    </source>
</evidence>
<dbReference type="PANTHER" id="PTHR43355">
    <property type="entry name" value="FLAVIN REDUCTASE (NADPH)"/>
    <property type="match status" value="1"/>
</dbReference>
<dbReference type="InterPro" id="IPR016040">
    <property type="entry name" value="NAD(P)-bd_dom"/>
</dbReference>
<dbReference type="GO" id="GO:0004074">
    <property type="term" value="F:biliverdin reductase [NAD(P)H] activity"/>
    <property type="evidence" value="ECO:0007669"/>
    <property type="project" value="TreeGrafter"/>
</dbReference>
<comment type="similarity">
    <text evidence="1">Belongs to the avfA family.</text>
</comment>
<dbReference type="EMBL" id="KZ679013">
    <property type="protein sequence ID" value="PSS14786.1"/>
    <property type="molecule type" value="Genomic_DNA"/>
</dbReference>
<dbReference type="GeneID" id="36569957"/>
<reference evidence="3 4" key="1">
    <citation type="journal article" date="2018" name="New Phytol.">
        <title>Comparative genomics and transcriptomics depict ericoid mycorrhizal fungi as versatile saprotrophs and plant mutualists.</title>
        <authorList>
            <person name="Martino E."/>
            <person name="Morin E."/>
            <person name="Grelet G.A."/>
            <person name="Kuo A."/>
            <person name="Kohler A."/>
            <person name="Daghino S."/>
            <person name="Barry K.W."/>
            <person name="Cichocki N."/>
            <person name="Clum A."/>
            <person name="Dockter R.B."/>
            <person name="Hainaut M."/>
            <person name="Kuo R.C."/>
            <person name="LaButti K."/>
            <person name="Lindahl B.D."/>
            <person name="Lindquist E.A."/>
            <person name="Lipzen A."/>
            <person name="Khouja H.R."/>
            <person name="Magnuson J."/>
            <person name="Murat C."/>
            <person name="Ohm R.A."/>
            <person name="Singer S.W."/>
            <person name="Spatafora J.W."/>
            <person name="Wang M."/>
            <person name="Veneault-Fourrey C."/>
            <person name="Henrissat B."/>
            <person name="Grigoriev I.V."/>
            <person name="Martin F.M."/>
            <person name="Perotto S."/>
        </authorList>
    </citation>
    <scope>NUCLEOTIDE SEQUENCE [LARGE SCALE GENOMIC DNA]</scope>
    <source>
        <strain evidence="3 4">ATCC 22711</strain>
    </source>
</reference>
<dbReference type="Gene3D" id="3.40.50.720">
    <property type="entry name" value="NAD(P)-binding Rossmann-like Domain"/>
    <property type="match status" value="1"/>
</dbReference>
<dbReference type="OrthoDB" id="63935at2759"/>
<dbReference type="Proteomes" id="UP000241818">
    <property type="component" value="Unassembled WGS sequence"/>
</dbReference>
<dbReference type="InterPro" id="IPR036291">
    <property type="entry name" value="NAD(P)-bd_dom_sf"/>
</dbReference>
<dbReference type="RefSeq" id="XP_024719385.1">
    <property type="nucleotide sequence ID" value="XM_024861876.1"/>
</dbReference>
<evidence type="ECO:0000313" key="4">
    <source>
        <dbReference type="Proteomes" id="UP000241818"/>
    </source>
</evidence>
<dbReference type="SUPFAM" id="SSF51735">
    <property type="entry name" value="NAD(P)-binding Rossmann-fold domains"/>
    <property type="match status" value="1"/>
</dbReference>
<gene>
    <name evidence="3" type="ORF">M430DRAFT_123244</name>
</gene>
<dbReference type="InParanoid" id="A0A2T3AXI0"/>
<proteinExistence type="inferred from homology"/>
<feature type="non-terminal residue" evidence="3">
    <location>
        <position position="241"/>
    </location>
</feature>
<feature type="domain" description="NAD(P)-binding" evidence="2">
    <location>
        <begin position="14"/>
        <end position="237"/>
    </location>
</feature>
<name>A0A2T3AXI0_AMORE</name>
<protein>
    <recommendedName>
        <fullName evidence="2">NAD(P)-binding domain-containing protein</fullName>
    </recommendedName>
</protein>
<evidence type="ECO:0000256" key="1">
    <source>
        <dbReference type="ARBA" id="ARBA00038376"/>
    </source>
</evidence>
<organism evidence="3 4">
    <name type="scientific">Amorphotheca resinae ATCC 22711</name>
    <dbReference type="NCBI Taxonomy" id="857342"/>
    <lineage>
        <taxon>Eukaryota</taxon>
        <taxon>Fungi</taxon>
        <taxon>Dikarya</taxon>
        <taxon>Ascomycota</taxon>
        <taxon>Pezizomycotina</taxon>
        <taxon>Leotiomycetes</taxon>
        <taxon>Helotiales</taxon>
        <taxon>Amorphothecaceae</taxon>
        <taxon>Amorphotheca</taxon>
    </lineage>
</organism>
<keyword evidence="4" id="KW-1185">Reference proteome</keyword>
<dbReference type="PANTHER" id="PTHR43355:SF2">
    <property type="entry name" value="FLAVIN REDUCTASE (NADPH)"/>
    <property type="match status" value="1"/>
</dbReference>
<sequence length="241" mass="26069">MASSSSLPTIAIFGATGGCCLAVLKNALKAGHSVNVLARSPSKLSSLSASYPSLLHITEGDISNLPAIKSTLVHNNRVVDVIVSGIGMTLHREGMGFTSNDVHICEKATSAILQGLKELEEEGKVELSPAGPSFVAISTTGISKRGRDVPIAMLPLYHWMLAVPHADKKKMEDVIIEGEGKDRRWIIVRPSLLVDGEPKGLEKLRVGIEVPGKAEKKQEHKEVGYTIRREDVGLWIYEECI</sequence>